<evidence type="ECO:0000256" key="1">
    <source>
        <dbReference type="SAM" id="MobiDB-lite"/>
    </source>
</evidence>
<dbReference type="Gene3D" id="2.40.50.140">
    <property type="entry name" value="Nucleic acid-binding proteins"/>
    <property type="match status" value="1"/>
</dbReference>
<sequence>MPKNTKGGNKAKRGSNKHTNGPNKLILKSDGDDGGQQFYGVVTKVSGGGRFIIKTEERIEIIGCQRGRRQRVGMDSVVIVANRPWATRRDDKLEQMDIVMVYNTDDARTLKRLNYFDPEQVLRSIAQVNDNQAITDDDIQDSFDFLDI</sequence>
<name>A0A5J6VIH1_9VIRU</name>
<dbReference type="InterPro" id="IPR001253">
    <property type="entry name" value="TIF_eIF-1A"/>
</dbReference>
<dbReference type="SUPFAM" id="SSF50249">
    <property type="entry name" value="Nucleic acid-binding proteins"/>
    <property type="match status" value="1"/>
</dbReference>
<dbReference type="SMART" id="SM00652">
    <property type="entry name" value="eIF1a"/>
    <property type="match status" value="1"/>
</dbReference>
<evidence type="ECO:0000313" key="2">
    <source>
        <dbReference type="EMBL" id="QFG73995.1"/>
    </source>
</evidence>
<protein>
    <recommendedName>
        <fullName evidence="3">S1-like domain-containing protein</fullName>
    </recommendedName>
</protein>
<accession>A0A5J6VIH1</accession>
<feature type="region of interest" description="Disordered" evidence="1">
    <location>
        <begin position="1"/>
        <end position="31"/>
    </location>
</feature>
<organism evidence="2">
    <name type="scientific">Megaviridae environmental sample</name>
    <dbReference type="NCBI Taxonomy" id="1737588"/>
    <lineage>
        <taxon>Viruses</taxon>
        <taxon>Varidnaviria</taxon>
        <taxon>Bamfordvirae</taxon>
        <taxon>Nucleocytoviricota</taxon>
        <taxon>Megaviricetes</taxon>
        <taxon>Imitervirales</taxon>
        <taxon>Mimiviridae</taxon>
        <taxon>environmental samples</taxon>
    </lineage>
</organism>
<dbReference type="InterPro" id="IPR012340">
    <property type="entry name" value="NA-bd_OB-fold"/>
</dbReference>
<proteinExistence type="predicted"/>
<reference evidence="2" key="1">
    <citation type="journal article" date="2019" name="Philos. Trans. R. Soc. Lond., B, Biol. Sci.">
        <title>Targeted metagenomic recovery of four divergent viruses reveals shared and distinctive characteristics of giant viruses of marine eukaryotes.</title>
        <authorList>
            <person name="Needham D.M."/>
            <person name="Poirier C."/>
            <person name="Hehenberger E."/>
            <person name="Jimenez V."/>
            <person name="Swalwell J.E."/>
            <person name="Santoro A.E."/>
            <person name="Worden A.Z."/>
        </authorList>
    </citation>
    <scope>NUCLEOTIDE SEQUENCE</scope>
    <source>
        <strain evidence="2">OPacV-662</strain>
    </source>
</reference>
<evidence type="ECO:0008006" key="3">
    <source>
        <dbReference type="Google" id="ProtNLM"/>
    </source>
</evidence>
<dbReference type="EMBL" id="MN448274">
    <property type="protein sequence ID" value="QFG73995.1"/>
    <property type="molecule type" value="Genomic_DNA"/>
</dbReference>